<comment type="caution">
    <text evidence="2">The sequence shown here is derived from an EMBL/GenBank/DDBJ whole genome shotgun (WGS) entry which is preliminary data.</text>
</comment>
<dbReference type="Proteomes" id="UP000642070">
    <property type="component" value="Unassembled WGS sequence"/>
</dbReference>
<keyword evidence="3" id="KW-1185">Reference proteome</keyword>
<reference evidence="2" key="2">
    <citation type="submission" date="2020-09" db="EMBL/GenBank/DDBJ databases">
        <authorList>
            <person name="Sun Q."/>
            <person name="Ohkuma M."/>
        </authorList>
    </citation>
    <scope>NUCLEOTIDE SEQUENCE</scope>
    <source>
        <strain evidence="2">JCM 19831</strain>
    </source>
</reference>
<organism evidence="2 3">
    <name type="scientific">Dactylosporangium sucinum</name>
    <dbReference type="NCBI Taxonomy" id="1424081"/>
    <lineage>
        <taxon>Bacteria</taxon>
        <taxon>Bacillati</taxon>
        <taxon>Actinomycetota</taxon>
        <taxon>Actinomycetes</taxon>
        <taxon>Micromonosporales</taxon>
        <taxon>Micromonosporaceae</taxon>
        <taxon>Dactylosporangium</taxon>
    </lineage>
</organism>
<feature type="transmembrane region" description="Helical" evidence="1">
    <location>
        <begin position="37"/>
        <end position="57"/>
    </location>
</feature>
<sequence length="253" mass="26446">MDLGTALREYTDGGPPTRLTSAGVLAAGHRARHRRRMVLAAGTVAAVTVTGALVVAIPGDPPPVRPSGPGWTALDPQRFCASDDRADRFTCSLQTAVSRRLPGATFRRNPAAAAGPLEVYRDGDRWTASALVADEHGIGAIGFGISPAAGPGDVKEQLCEPPVCSERTGPHGEPVTVLHVGGRRSYQNQLINVRMYAAGTQLFASATNATFGATAQPGEAQVLEQQEVTRPDVPLTVDDLVAILAVPDLLLTS</sequence>
<keyword evidence="1" id="KW-1133">Transmembrane helix</keyword>
<keyword evidence="1" id="KW-0812">Transmembrane</keyword>
<reference evidence="2" key="1">
    <citation type="journal article" date="2014" name="Int. J. Syst. Evol. Microbiol.">
        <title>Complete genome sequence of Corynebacterium casei LMG S-19264T (=DSM 44701T), isolated from a smear-ripened cheese.</title>
        <authorList>
            <consortium name="US DOE Joint Genome Institute (JGI-PGF)"/>
            <person name="Walter F."/>
            <person name="Albersmeier A."/>
            <person name="Kalinowski J."/>
            <person name="Ruckert C."/>
        </authorList>
    </citation>
    <scope>NUCLEOTIDE SEQUENCE</scope>
    <source>
        <strain evidence="2">JCM 19831</strain>
    </source>
</reference>
<dbReference type="AlphaFoldDB" id="A0A917X6D9"/>
<dbReference type="RefSeq" id="WP_190256509.1">
    <property type="nucleotide sequence ID" value="NZ_BMPI01000074.1"/>
</dbReference>
<proteinExistence type="predicted"/>
<accession>A0A917X6D9</accession>
<name>A0A917X6D9_9ACTN</name>
<evidence type="ECO:0000256" key="1">
    <source>
        <dbReference type="SAM" id="Phobius"/>
    </source>
</evidence>
<protein>
    <submittedName>
        <fullName evidence="2">Uncharacterized protein</fullName>
    </submittedName>
</protein>
<evidence type="ECO:0000313" key="2">
    <source>
        <dbReference type="EMBL" id="GGM76854.1"/>
    </source>
</evidence>
<evidence type="ECO:0000313" key="3">
    <source>
        <dbReference type="Proteomes" id="UP000642070"/>
    </source>
</evidence>
<dbReference type="EMBL" id="BMPI01000074">
    <property type="protein sequence ID" value="GGM76854.1"/>
    <property type="molecule type" value="Genomic_DNA"/>
</dbReference>
<keyword evidence="1" id="KW-0472">Membrane</keyword>
<gene>
    <name evidence="2" type="ORF">GCM10007977_092930</name>
</gene>